<dbReference type="InterPro" id="IPR029000">
    <property type="entry name" value="Cyclophilin-like_dom_sf"/>
</dbReference>
<protein>
    <submittedName>
        <fullName evidence="6">5-oxoprolinase subunit PxpB</fullName>
        <ecNumber evidence="6">3.5.2.9</ecNumber>
    </submittedName>
</protein>
<comment type="caution">
    <text evidence="6">The sequence shown here is derived from an EMBL/GenBank/DDBJ whole genome shotgun (WGS) entry which is preliminary data.</text>
</comment>
<sequence>MTGFAVERLGGEALLLRLGERIDIALNRRVHALAAAIAAQRPPWLLDVVPGYASLALFVAADAGGGAVDPLLHAERWLRARLGGARPIASVGVMDDTELRAGDDGEAVEIPVLYGGPHGPDLADVAAHAGLSPEDTVAAHAAAEYRVAMLGFAPGFPYLLGLDPRLAMPRMDTPRTRIPAGSVAIGGAQTGVYPRESPGGWRIVGSTPLRLFDPARSPPSLLTPGQRVRFVPVEDGTEPTLAADAGASTADAPQRMHSPAALPDHDQAPAATLEVLAPGLATTVQGAARNGYRHLGVAGAGALDAYSHAVANLLVGNASGAAALEIALAGPRLRFTHPVRIALCGAAIDAEADGHAIPGWRPVLLPAGCMLSLGPCRSGARAYLAVAGDLAVEPVLGSASTDLRGGFGGLHGRALARGDVLGIAAAPVPDVPRPRIARWWIDGTPDVGADLPARIRLLPGHDATAPADAVFGGRWRVAAASNRQGLRLQGDTLALAETRERVSEPVAPGTVQLPPDGHPIVLLADAQTHGGYPRIGHAIRADWPRLAQLRPGDALGFLPCTADEAHAAACAQRQRLNRIALAIQARRSADG</sequence>
<gene>
    <name evidence="6" type="primary">pxpB</name>
    <name evidence="6" type="ORF">H0E84_05875</name>
</gene>
<dbReference type="InterPro" id="IPR010016">
    <property type="entry name" value="PxpB"/>
</dbReference>
<evidence type="ECO:0000256" key="3">
    <source>
        <dbReference type="ARBA" id="ARBA00022840"/>
    </source>
</evidence>
<dbReference type="Proteomes" id="UP000578091">
    <property type="component" value="Unassembled WGS sequence"/>
</dbReference>
<dbReference type="NCBIfam" id="TIGR00724">
    <property type="entry name" value="urea_amlyse_rel"/>
    <property type="match status" value="1"/>
</dbReference>
<dbReference type="SMART" id="SM00797">
    <property type="entry name" value="AHS2"/>
    <property type="match status" value="1"/>
</dbReference>
<feature type="domain" description="Carboxyltransferase" evidence="4">
    <location>
        <begin position="4"/>
        <end position="222"/>
    </location>
</feature>
<dbReference type="PANTHER" id="PTHR43309">
    <property type="entry name" value="5-OXOPROLINASE SUBUNIT C"/>
    <property type="match status" value="1"/>
</dbReference>
<dbReference type="GO" id="GO:0017168">
    <property type="term" value="F:5-oxoprolinase (ATP-hydrolyzing) activity"/>
    <property type="evidence" value="ECO:0007669"/>
    <property type="project" value="UniProtKB-EC"/>
</dbReference>
<accession>A0A853J9M5</accession>
<dbReference type="SUPFAM" id="SSF50891">
    <property type="entry name" value="Cyclophilin-like"/>
    <property type="match status" value="2"/>
</dbReference>
<dbReference type="SMART" id="SM00796">
    <property type="entry name" value="AHS1"/>
    <property type="match status" value="1"/>
</dbReference>
<keyword evidence="2 6" id="KW-0378">Hydrolase</keyword>
<dbReference type="PANTHER" id="PTHR43309:SF3">
    <property type="entry name" value="5-OXOPROLINASE SUBUNIT C"/>
    <property type="match status" value="1"/>
</dbReference>
<proteinExistence type="predicted"/>
<evidence type="ECO:0000313" key="7">
    <source>
        <dbReference type="Proteomes" id="UP000578091"/>
    </source>
</evidence>
<name>A0A853J9M5_9GAMM</name>
<dbReference type="GO" id="GO:0005524">
    <property type="term" value="F:ATP binding"/>
    <property type="evidence" value="ECO:0007669"/>
    <property type="project" value="UniProtKB-KW"/>
</dbReference>
<dbReference type="Pfam" id="PF02682">
    <property type="entry name" value="CT_C_D"/>
    <property type="match status" value="1"/>
</dbReference>
<keyword evidence="3" id="KW-0067">ATP-binding</keyword>
<keyword evidence="1" id="KW-0547">Nucleotide-binding</keyword>
<dbReference type="RefSeq" id="WP_180677706.1">
    <property type="nucleotide sequence ID" value="NZ_JACCKA010000042.1"/>
</dbReference>
<evidence type="ECO:0000256" key="1">
    <source>
        <dbReference type="ARBA" id="ARBA00022741"/>
    </source>
</evidence>
<keyword evidence="7" id="KW-1185">Reference proteome</keyword>
<dbReference type="AlphaFoldDB" id="A0A853J9M5"/>
<dbReference type="InterPro" id="IPR052708">
    <property type="entry name" value="PxpC"/>
</dbReference>
<evidence type="ECO:0000259" key="5">
    <source>
        <dbReference type="SMART" id="SM00797"/>
    </source>
</evidence>
<organism evidence="6 7">
    <name type="scientific">Luteimonas salinisoli</name>
    <dbReference type="NCBI Taxonomy" id="2752307"/>
    <lineage>
        <taxon>Bacteria</taxon>
        <taxon>Pseudomonadati</taxon>
        <taxon>Pseudomonadota</taxon>
        <taxon>Gammaproteobacteria</taxon>
        <taxon>Lysobacterales</taxon>
        <taxon>Lysobacteraceae</taxon>
        <taxon>Luteimonas</taxon>
    </lineage>
</organism>
<dbReference type="NCBIfam" id="TIGR00370">
    <property type="entry name" value="5-oxoprolinase subunit PxpB"/>
    <property type="match status" value="1"/>
</dbReference>
<dbReference type="EMBL" id="JACCKA010000042">
    <property type="protein sequence ID" value="NZA25906.1"/>
    <property type="molecule type" value="Genomic_DNA"/>
</dbReference>
<reference evidence="6 7" key="1">
    <citation type="submission" date="2020-07" db="EMBL/GenBank/DDBJ databases">
        <title>Luteimonas sp. SJ-92.</title>
        <authorList>
            <person name="Huang X.-X."/>
            <person name="Xu L."/>
            <person name="Sun J.-Q."/>
        </authorList>
    </citation>
    <scope>NUCLEOTIDE SEQUENCE [LARGE SCALE GENOMIC DNA]</scope>
    <source>
        <strain evidence="6 7">SJ-92</strain>
    </source>
</reference>
<evidence type="ECO:0000256" key="2">
    <source>
        <dbReference type="ARBA" id="ARBA00022801"/>
    </source>
</evidence>
<dbReference type="InterPro" id="IPR003778">
    <property type="entry name" value="CT_A_B"/>
</dbReference>
<dbReference type="Gene3D" id="2.40.100.10">
    <property type="entry name" value="Cyclophilin-like"/>
    <property type="match status" value="2"/>
</dbReference>
<dbReference type="SUPFAM" id="SSF160467">
    <property type="entry name" value="PH0987 N-terminal domain-like"/>
    <property type="match status" value="1"/>
</dbReference>
<dbReference type="Pfam" id="PF02626">
    <property type="entry name" value="CT_A_B"/>
    <property type="match status" value="1"/>
</dbReference>
<feature type="domain" description="Carboxyltransferase" evidence="5">
    <location>
        <begin position="294"/>
        <end position="576"/>
    </location>
</feature>
<dbReference type="InterPro" id="IPR003833">
    <property type="entry name" value="CT_C_D"/>
</dbReference>
<dbReference type="Gene3D" id="3.30.1360.40">
    <property type="match status" value="1"/>
</dbReference>
<dbReference type="EC" id="3.5.2.9" evidence="6"/>
<evidence type="ECO:0000313" key="6">
    <source>
        <dbReference type="EMBL" id="NZA25906.1"/>
    </source>
</evidence>
<evidence type="ECO:0000259" key="4">
    <source>
        <dbReference type="SMART" id="SM00796"/>
    </source>
</evidence>